<sequence>MRVLNVLALTGLATALAVPLERKAEYAVHSEHFVPRGWRRLDTPRPDDTIALRLGLKQGSFHELERHLYEVSDPDHPRYGQHLSHGDIQGLTRPSEDALDAVHEWLQENGIYLDRVQYSPARDWLTVALPVSDVEDLLDTNYHEYTNDEGVRVVRTTKYSLPRSLHEHVDVVQPTNYFGNTKALGASPFGMGDWKSGGDHQPWHHGGSGSQNLSAVCNETAVTNLCLRTLYKTVDYVPQVPGKNYVATTNYLNQTANYSDFHIFMSEQRKDADPSYQYSYQIVADGVNNQNMEPPEALEMGLDLEANQDVQTVGGFVYPTRFTTYSTGGLSPVFTPDLQYPTNGNEPYLTWLSYVLAQKDLPYVISTSYADDEQTVPINYARRVCAELAQLGARGVTLLFATGDYGVGTNGTCLSNDGKNTTKFLPMFPASCPYVTAVGGTRNIPEEVVTWDESNSFVSGGGLSNYFPRPAYQDGVVEKYLGEIGSLHEGLYNRTGRAYPDLSAQGYRYQIVYAGQTFFFGGTSAAAPTVAGVLTNVNDALLAAGRPPLGFLNPWLYKNAGRAFNDVKGGNIWGCNTSGFPAKEEWDVASGFGTPDFGRILGDLFGKGGGGEYGGGHGWKG</sequence>
<dbReference type="InterPro" id="IPR023828">
    <property type="entry name" value="Peptidase_S8_Ser-AS"/>
</dbReference>
<accession>A0A6A6BWM7</accession>
<evidence type="ECO:0000256" key="5">
    <source>
        <dbReference type="ARBA" id="ARBA00012462"/>
    </source>
</evidence>
<evidence type="ECO:0000256" key="7">
    <source>
        <dbReference type="ARBA" id="ARBA00022670"/>
    </source>
</evidence>
<evidence type="ECO:0000256" key="8">
    <source>
        <dbReference type="ARBA" id="ARBA00022723"/>
    </source>
</evidence>
<organism evidence="19 20">
    <name type="scientific">Zasmidium cellare ATCC 36951</name>
    <dbReference type="NCBI Taxonomy" id="1080233"/>
    <lineage>
        <taxon>Eukaryota</taxon>
        <taxon>Fungi</taxon>
        <taxon>Dikarya</taxon>
        <taxon>Ascomycota</taxon>
        <taxon>Pezizomycotina</taxon>
        <taxon>Dothideomycetes</taxon>
        <taxon>Dothideomycetidae</taxon>
        <taxon>Mycosphaerellales</taxon>
        <taxon>Mycosphaerellaceae</taxon>
        <taxon>Zasmidium</taxon>
    </lineage>
</organism>
<feature type="active site" description="Charge relay system" evidence="16">
    <location>
        <position position="309"/>
    </location>
</feature>
<dbReference type="SUPFAM" id="SSF52743">
    <property type="entry name" value="Subtilisin-like"/>
    <property type="match status" value="1"/>
</dbReference>
<evidence type="ECO:0000256" key="15">
    <source>
        <dbReference type="ARBA" id="ARBA00023180"/>
    </source>
</evidence>
<dbReference type="Pfam" id="PF09286">
    <property type="entry name" value="Pro-kuma_activ"/>
    <property type="match status" value="1"/>
</dbReference>
<dbReference type="Proteomes" id="UP000799537">
    <property type="component" value="Unassembled WGS sequence"/>
</dbReference>
<evidence type="ECO:0000256" key="3">
    <source>
        <dbReference type="ARBA" id="ARBA00002451"/>
    </source>
</evidence>
<gene>
    <name evidence="19" type="ORF">M409DRAFT_38027</name>
</gene>
<dbReference type="InterPro" id="IPR050819">
    <property type="entry name" value="Tripeptidyl-peptidase_I"/>
</dbReference>
<comment type="cofactor">
    <cofactor evidence="2">
        <name>Ca(2+)</name>
        <dbReference type="ChEBI" id="CHEBI:29108"/>
    </cofactor>
</comment>
<feature type="active site" description="Charge relay system" evidence="16">
    <location>
        <position position="524"/>
    </location>
</feature>
<name>A0A6A6BWM7_ZASCE</name>
<comment type="subcellular location">
    <subcellularLocation>
        <location evidence="4">Secreted</location>
        <location evidence="4">Extracellular space</location>
    </subcellularLocation>
</comment>
<keyword evidence="12" id="KW-0106">Calcium</keyword>
<comment type="function">
    <text evidence="3">Secreted tripeptidyl-peptidase which degrades proteins at acidic pHs and is involved in virulence.</text>
</comment>
<evidence type="ECO:0000259" key="18">
    <source>
        <dbReference type="PROSITE" id="PS51695"/>
    </source>
</evidence>
<dbReference type="OrthoDB" id="409122at2759"/>
<dbReference type="PANTHER" id="PTHR14218:SF39">
    <property type="entry name" value="PEPTIDASE S53 DOMAIN-CONTAINING PROTEIN"/>
    <property type="match status" value="1"/>
</dbReference>
<evidence type="ECO:0000256" key="13">
    <source>
        <dbReference type="ARBA" id="ARBA00023026"/>
    </source>
</evidence>
<keyword evidence="20" id="KW-1185">Reference proteome</keyword>
<feature type="domain" description="Peptidase S53" evidence="18">
    <location>
        <begin position="221"/>
        <end position="607"/>
    </location>
</feature>
<dbReference type="InterPro" id="IPR015366">
    <property type="entry name" value="S53_propep"/>
</dbReference>
<feature type="signal peptide" evidence="17">
    <location>
        <begin position="1"/>
        <end position="17"/>
    </location>
</feature>
<keyword evidence="6" id="KW-0964">Secreted</keyword>
<dbReference type="GO" id="GO:0046872">
    <property type="term" value="F:metal ion binding"/>
    <property type="evidence" value="ECO:0007669"/>
    <property type="project" value="UniProtKB-KW"/>
</dbReference>
<evidence type="ECO:0000256" key="12">
    <source>
        <dbReference type="ARBA" id="ARBA00022837"/>
    </source>
</evidence>
<keyword evidence="10 16" id="KW-0378">Hydrolase</keyword>
<evidence type="ECO:0000256" key="11">
    <source>
        <dbReference type="ARBA" id="ARBA00022825"/>
    </source>
</evidence>
<dbReference type="GO" id="GO:0005576">
    <property type="term" value="C:extracellular region"/>
    <property type="evidence" value="ECO:0007669"/>
    <property type="project" value="UniProtKB-SubCell"/>
</dbReference>
<evidence type="ECO:0000256" key="17">
    <source>
        <dbReference type="SAM" id="SignalP"/>
    </source>
</evidence>
<keyword evidence="14" id="KW-0865">Zymogen</keyword>
<keyword evidence="11 16" id="KW-0720">Serine protease</keyword>
<dbReference type="PANTHER" id="PTHR14218">
    <property type="entry name" value="PROTEASE S8 TRIPEPTIDYL PEPTIDASE I CLN2"/>
    <property type="match status" value="1"/>
</dbReference>
<dbReference type="SMART" id="SM00944">
    <property type="entry name" value="Pro-kuma_activ"/>
    <property type="match status" value="1"/>
</dbReference>
<dbReference type="GO" id="GO:0006508">
    <property type="term" value="P:proteolysis"/>
    <property type="evidence" value="ECO:0007669"/>
    <property type="project" value="UniProtKB-KW"/>
</dbReference>
<keyword evidence="7 16" id="KW-0645">Protease</keyword>
<evidence type="ECO:0000256" key="4">
    <source>
        <dbReference type="ARBA" id="ARBA00004239"/>
    </source>
</evidence>
<evidence type="ECO:0000256" key="6">
    <source>
        <dbReference type="ARBA" id="ARBA00022525"/>
    </source>
</evidence>
<dbReference type="Gene3D" id="3.40.50.200">
    <property type="entry name" value="Peptidase S8/S53 domain"/>
    <property type="match status" value="1"/>
</dbReference>
<dbReference type="Pfam" id="PF00082">
    <property type="entry name" value="Peptidase_S8"/>
    <property type="match status" value="1"/>
</dbReference>
<dbReference type="GeneID" id="54564119"/>
<dbReference type="GO" id="GO:0008240">
    <property type="term" value="F:tripeptidyl-peptidase activity"/>
    <property type="evidence" value="ECO:0007669"/>
    <property type="project" value="UniProtKB-EC"/>
</dbReference>
<reference evidence="19" key="1">
    <citation type="journal article" date="2020" name="Stud. Mycol.">
        <title>101 Dothideomycetes genomes: a test case for predicting lifestyles and emergence of pathogens.</title>
        <authorList>
            <person name="Haridas S."/>
            <person name="Albert R."/>
            <person name="Binder M."/>
            <person name="Bloem J."/>
            <person name="Labutti K."/>
            <person name="Salamov A."/>
            <person name="Andreopoulos B."/>
            <person name="Baker S."/>
            <person name="Barry K."/>
            <person name="Bills G."/>
            <person name="Bluhm B."/>
            <person name="Cannon C."/>
            <person name="Castanera R."/>
            <person name="Culley D."/>
            <person name="Daum C."/>
            <person name="Ezra D."/>
            <person name="Gonzalez J."/>
            <person name="Henrissat B."/>
            <person name="Kuo A."/>
            <person name="Liang C."/>
            <person name="Lipzen A."/>
            <person name="Lutzoni F."/>
            <person name="Magnuson J."/>
            <person name="Mondo S."/>
            <person name="Nolan M."/>
            <person name="Ohm R."/>
            <person name="Pangilinan J."/>
            <person name="Park H.-J."/>
            <person name="Ramirez L."/>
            <person name="Alfaro M."/>
            <person name="Sun H."/>
            <person name="Tritt A."/>
            <person name="Yoshinaga Y."/>
            <person name="Zwiers L.-H."/>
            <person name="Turgeon B."/>
            <person name="Goodwin S."/>
            <person name="Spatafora J."/>
            <person name="Crous P."/>
            <person name="Grigoriev I."/>
        </authorList>
    </citation>
    <scope>NUCLEOTIDE SEQUENCE</scope>
    <source>
        <strain evidence="19">ATCC 36951</strain>
    </source>
</reference>
<dbReference type="PROSITE" id="PS51695">
    <property type="entry name" value="SEDOLISIN"/>
    <property type="match status" value="1"/>
</dbReference>
<dbReference type="InterPro" id="IPR030400">
    <property type="entry name" value="Sedolisin_dom"/>
</dbReference>
<dbReference type="EMBL" id="ML993644">
    <property type="protein sequence ID" value="KAF2158993.1"/>
    <property type="molecule type" value="Genomic_DNA"/>
</dbReference>
<dbReference type="InterPro" id="IPR036852">
    <property type="entry name" value="Peptidase_S8/S53_dom_sf"/>
</dbReference>
<keyword evidence="13" id="KW-0843">Virulence</keyword>
<evidence type="ECO:0000256" key="16">
    <source>
        <dbReference type="PROSITE-ProRule" id="PRU01032"/>
    </source>
</evidence>
<dbReference type="FunFam" id="3.40.50.200:FF:000015">
    <property type="entry name" value="Tripeptidyl peptidase A"/>
    <property type="match status" value="1"/>
</dbReference>
<dbReference type="SUPFAM" id="SSF54897">
    <property type="entry name" value="Protease propeptides/inhibitors"/>
    <property type="match status" value="1"/>
</dbReference>
<evidence type="ECO:0000256" key="9">
    <source>
        <dbReference type="ARBA" id="ARBA00022729"/>
    </source>
</evidence>
<dbReference type="CDD" id="cd04056">
    <property type="entry name" value="Peptidases_S53"/>
    <property type="match status" value="1"/>
</dbReference>
<evidence type="ECO:0000256" key="1">
    <source>
        <dbReference type="ARBA" id="ARBA00001910"/>
    </source>
</evidence>
<protein>
    <recommendedName>
        <fullName evidence="5">tripeptidyl-peptidase II</fullName>
        <ecNumber evidence="5">3.4.14.10</ecNumber>
    </recommendedName>
</protein>
<keyword evidence="9 17" id="KW-0732">Signal</keyword>
<comment type="catalytic activity">
    <reaction evidence="1">
        <text>Release of an N-terminal tripeptide from a polypeptide.</text>
        <dbReference type="EC" id="3.4.14.10"/>
    </reaction>
</comment>
<feature type="active site" description="Charge relay system" evidence="16">
    <location>
        <position position="305"/>
    </location>
</feature>
<dbReference type="CDD" id="cd11377">
    <property type="entry name" value="Pro-peptidase_S53"/>
    <property type="match status" value="1"/>
</dbReference>
<keyword evidence="15" id="KW-0325">Glycoprotein</keyword>
<dbReference type="AlphaFoldDB" id="A0A6A6BWM7"/>
<evidence type="ECO:0000256" key="2">
    <source>
        <dbReference type="ARBA" id="ARBA00001913"/>
    </source>
</evidence>
<evidence type="ECO:0000256" key="14">
    <source>
        <dbReference type="ARBA" id="ARBA00023145"/>
    </source>
</evidence>
<evidence type="ECO:0000256" key="10">
    <source>
        <dbReference type="ARBA" id="ARBA00022801"/>
    </source>
</evidence>
<dbReference type="PROSITE" id="PS00138">
    <property type="entry name" value="SUBTILASE_SER"/>
    <property type="match status" value="1"/>
</dbReference>
<evidence type="ECO:0000313" key="19">
    <source>
        <dbReference type="EMBL" id="KAF2158993.1"/>
    </source>
</evidence>
<evidence type="ECO:0000313" key="20">
    <source>
        <dbReference type="Proteomes" id="UP000799537"/>
    </source>
</evidence>
<proteinExistence type="predicted"/>
<dbReference type="InterPro" id="IPR000209">
    <property type="entry name" value="Peptidase_S8/S53_dom"/>
</dbReference>
<comment type="caution">
    <text evidence="16">Lacks conserved residue(s) required for the propagation of feature annotation.</text>
</comment>
<dbReference type="GO" id="GO:0004252">
    <property type="term" value="F:serine-type endopeptidase activity"/>
    <property type="evidence" value="ECO:0007669"/>
    <property type="project" value="UniProtKB-UniRule"/>
</dbReference>
<dbReference type="EC" id="3.4.14.10" evidence="5"/>
<dbReference type="RefSeq" id="XP_033659882.1">
    <property type="nucleotide sequence ID" value="XM_033810847.1"/>
</dbReference>
<feature type="chain" id="PRO_5025416517" description="tripeptidyl-peptidase II" evidence="17">
    <location>
        <begin position="18"/>
        <end position="621"/>
    </location>
</feature>
<keyword evidence="8" id="KW-0479">Metal-binding</keyword>